<protein>
    <recommendedName>
        <fullName evidence="4">DNA-binding protein</fullName>
    </recommendedName>
</protein>
<keyword evidence="3" id="KW-1185">Reference proteome</keyword>
<organism evidence="2 3">
    <name type="scientific">Oxalicibacterium flavum</name>
    <dbReference type="NCBI Taxonomy" id="179467"/>
    <lineage>
        <taxon>Bacteria</taxon>
        <taxon>Pseudomonadati</taxon>
        <taxon>Pseudomonadota</taxon>
        <taxon>Betaproteobacteria</taxon>
        <taxon>Burkholderiales</taxon>
        <taxon>Oxalobacteraceae</taxon>
        <taxon>Oxalicibacterium</taxon>
    </lineage>
</organism>
<evidence type="ECO:0000313" key="3">
    <source>
        <dbReference type="Proteomes" id="UP000620266"/>
    </source>
</evidence>
<gene>
    <name evidence="2" type="ORF">GCM10007205_28800</name>
</gene>
<reference evidence="2" key="2">
    <citation type="submission" date="2020-09" db="EMBL/GenBank/DDBJ databases">
        <authorList>
            <person name="Sun Q."/>
            <person name="Sedlacek I."/>
        </authorList>
    </citation>
    <scope>NUCLEOTIDE SEQUENCE</scope>
    <source>
        <strain evidence="2">CCM 7086</strain>
    </source>
</reference>
<evidence type="ECO:0000313" key="2">
    <source>
        <dbReference type="EMBL" id="GGC18031.1"/>
    </source>
</evidence>
<name>A0A8J2UP37_9BURK</name>
<accession>A0A8J2UP37</accession>
<proteinExistence type="predicted"/>
<dbReference type="AlphaFoldDB" id="A0A8J2UP37"/>
<evidence type="ECO:0008006" key="4">
    <source>
        <dbReference type="Google" id="ProtNLM"/>
    </source>
</evidence>
<evidence type="ECO:0000256" key="1">
    <source>
        <dbReference type="SAM" id="MobiDB-lite"/>
    </source>
</evidence>
<reference evidence="2" key="1">
    <citation type="journal article" date="2014" name="Int. J. Syst. Evol. Microbiol.">
        <title>Complete genome sequence of Corynebacterium casei LMG S-19264T (=DSM 44701T), isolated from a smear-ripened cheese.</title>
        <authorList>
            <consortium name="US DOE Joint Genome Institute (JGI-PGF)"/>
            <person name="Walter F."/>
            <person name="Albersmeier A."/>
            <person name="Kalinowski J."/>
            <person name="Ruckert C."/>
        </authorList>
    </citation>
    <scope>NUCLEOTIDE SEQUENCE</scope>
    <source>
        <strain evidence="2">CCM 7086</strain>
    </source>
</reference>
<feature type="region of interest" description="Disordered" evidence="1">
    <location>
        <begin position="95"/>
        <end position="119"/>
    </location>
</feature>
<dbReference type="RefSeq" id="WP_188397398.1">
    <property type="nucleotide sequence ID" value="NZ_BMCG01000006.1"/>
</dbReference>
<comment type="caution">
    <text evidence="2">The sequence shown here is derived from an EMBL/GenBank/DDBJ whole genome shotgun (WGS) entry which is preliminary data.</text>
</comment>
<feature type="compositionally biased region" description="Low complexity" evidence="1">
    <location>
        <begin position="98"/>
        <end position="111"/>
    </location>
</feature>
<dbReference type="EMBL" id="BMCG01000006">
    <property type="protein sequence ID" value="GGC18031.1"/>
    <property type="molecule type" value="Genomic_DNA"/>
</dbReference>
<sequence>MEKQGKRYTPRRGSKVAIAIEAIQTRPRTTRELGNILECTCNAVRSMLLRPLSRGVIVKVTDDAGKLYFAMPQAAQHAAFTAAAVERKAPSCAKQRLPSPASVAPAAKAPSPAHPPAHRNAMRGLAMNAESPIVASFFLNGELTITANGECIRLDATQRQQLYSYLHKLRHVR</sequence>
<dbReference type="Proteomes" id="UP000620266">
    <property type="component" value="Unassembled WGS sequence"/>
</dbReference>